<evidence type="ECO:0000313" key="1">
    <source>
        <dbReference type="EnsemblPlants" id="LPERR01G15420.1"/>
    </source>
</evidence>
<accession>A0A0D9V1I4</accession>
<dbReference type="HOGENOM" id="CLU_2416453_0_0_1"/>
<sequence>MALFGENCSGYLGDIQLTFSLHFTYENGAAEGTSAVTAGFYRARQGTRALLTADLSRCRHCRAVPICRAVNCAAEALPRGADLPSGHQSLLI</sequence>
<reference evidence="1" key="3">
    <citation type="submission" date="2015-04" db="UniProtKB">
        <authorList>
            <consortium name="EnsemblPlants"/>
        </authorList>
    </citation>
    <scope>IDENTIFICATION</scope>
</reference>
<proteinExistence type="predicted"/>
<dbReference type="Gramene" id="LPERR01G15420.1">
    <property type="protein sequence ID" value="LPERR01G15420.1"/>
    <property type="gene ID" value="LPERR01G15420"/>
</dbReference>
<reference evidence="2" key="2">
    <citation type="submission" date="2013-12" db="EMBL/GenBank/DDBJ databases">
        <authorList>
            <person name="Yu Y."/>
            <person name="Lee S."/>
            <person name="de Baynast K."/>
            <person name="Wissotski M."/>
            <person name="Liu L."/>
            <person name="Talag J."/>
            <person name="Goicoechea J."/>
            <person name="Angelova A."/>
            <person name="Jetty R."/>
            <person name="Kudrna D."/>
            <person name="Golser W."/>
            <person name="Rivera L."/>
            <person name="Zhang J."/>
            <person name="Wing R."/>
        </authorList>
    </citation>
    <scope>NUCLEOTIDE SEQUENCE</scope>
</reference>
<reference evidence="1 2" key="1">
    <citation type="submission" date="2012-08" db="EMBL/GenBank/DDBJ databases">
        <title>Oryza genome evolution.</title>
        <authorList>
            <person name="Wing R.A."/>
        </authorList>
    </citation>
    <scope>NUCLEOTIDE SEQUENCE</scope>
</reference>
<organism evidence="1 2">
    <name type="scientific">Leersia perrieri</name>
    <dbReference type="NCBI Taxonomy" id="77586"/>
    <lineage>
        <taxon>Eukaryota</taxon>
        <taxon>Viridiplantae</taxon>
        <taxon>Streptophyta</taxon>
        <taxon>Embryophyta</taxon>
        <taxon>Tracheophyta</taxon>
        <taxon>Spermatophyta</taxon>
        <taxon>Magnoliopsida</taxon>
        <taxon>Liliopsida</taxon>
        <taxon>Poales</taxon>
        <taxon>Poaceae</taxon>
        <taxon>BOP clade</taxon>
        <taxon>Oryzoideae</taxon>
        <taxon>Oryzeae</taxon>
        <taxon>Oryzinae</taxon>
        <taxon>Leersia</taxon>
    </lineage>
</organism>
<keyword evidence="2" id="KW-1185">Reference proteome</keyword>
<protein>
    <submittedName>
        <fullName evidence="1">Uncharacterized protein</fullName>
    </submittedName>
</protein>
<evidence type="ECO:0000313" key="2">
    <source>
        <dbReference type="Proteomes" id="UP000032180"/>
    </source>
</evidence>
<dbReference type="EnsemblPlants" id="LPERR01G15420.1">
    <property type="protein sequence ID" value="LPERR01G15420.1"/>
    <property type="gene ID" value="LPERR01G15420"/>
</dbReference>
<dbReference type="Proteomes" id="UP000032180">
    <property type="component" value="Chromosome 1"/>
</dbReference>
<name>A0A0D9V1I4_9ORYZ</name>
<dbReference type="AlphaFoldDB" id="A0A0D9V1I4"/>